<evidence type="ECO:0000313" key="1">
    <source>
        <dbReference type="EMBL" id="MFK5736638.1"/>
    </source>
</evidence>
<organism evidence="1 2">
    <name type="scientific">Pseudomonas urmiensis</name>
    <dbReference type="NCBI Taxonomy" id="2745493"/>
    <lineage>
        <taxon>Bacteria</taxon>
        <taxon>Pseudomonadati</taxon>
        <taxon>Pseudomonadota</taxon>
        <taxon>Gammaproteobacteria</taxon>
        <taxon>Pseudomonadales</taxon>
        <taxon>Pseudomonadaceae</taxon>
        <taxon>Pseudomonas</taxon>
    </lineage>
</organism>
<evidence type="ECO:0000313" key="2">
    <source>
        <dbReference type="Proteomes" id="UP001621534"/>
    </source>
</evidence>
<proteinExistence type="predicted"/>
<sequence>LVQLQTLDSLAISRSGRRILQRYKLLSTTFFTAADQKIEAPPLLPETSNSLILKEFSVPTTLEVGRIIRGSERASTLNFNKPQYC</sequence>
<gene>
    <name evidence="1" type="ORF">KW869_24155</name>
</gene>
<dbReference type="RefSeq" id="WP_405130265.1">
    <property type="nucleotide sequence ID" value="NZ_JAHWXS010000034.1"/>
</dbReference>
<feature type="non-terminal residue" evidence="1">
    <location>
        <position position="1"/>
    </location>
</feature>
<keyword evidence="2" id="KW-1185">Reference proteome</keyword>
<dbReference type="EMBL" id="JAHWXS010000034">
    <property type="protein sequence ID" value="MFK5736638.1"/>
    <property type="molecule type" value="Genomic_DNA"/>
</dbReference>
<dbReference type="Proteomes" id="UP001621534">
    <property type="component" value="Unassembled WGS sequence"/>
</dbReference>
<accession>A0ABW8P338</accession>
<comment type="caution">
    <text evidence="1">The sequence shown here is derived from an EMBL/GenBank/DDBJ whole genome shotgun (WGS) entry which is preliminary data.</text>
</comment>
<reference evidence="1 2" key="1">
    <citation type="journal article" date="2012" name="Plant Soil">
        <title>Screening of plant growth-promoting traits in arsenic-resistant bacteria isolated from the rhizosphere of soybean plants from Argentinean agricultural soil.</title>
        <authorList>
            <person name="Wevar Oller A.L."/>
            <person name="Talano M.A."/>
            <person name="Agostini E."/>
        </authorList>
    </citation>
    <scope>NUCLEOTIDE SEQUENCE [LARGE SCALE GENOMIC DNA]</scope>
    <source>
        <strain evidence="1 2">AW4</strain>
    </source>
</reference>
<protein>
    <submittedName>
        <fullName evidence="1">Uncharacterized protein</fullName>
    </submittedName>
</protein>
<name>A0ABW8P338_9PSED</name>